<comment type="caution">
    <text evidence="1">The sequence shown here is derived from an EMBL/GenBank/DDBJ whole genome shotgun (WGS) entry which is preliminary data.</text>
</comment>
<proteinExistence type="predicted"/>
<evidence type="ECO:0000313" key="1">
    <source>
        <dbReference type="EMBL" id="KAA8472453.1"/>
    </source>
</evidence>
<dbReference type="Proteomes" id="UP000325411">
    <property type="component" value="Unassembled WGS sequence"/>
</dbReference>
<gene>
    <name evidence="1" type="ORF">FYW06_28835</name>
</gene>
<reference evidence="1 2" key="1">
    <citation type="submission" date="2019-09" db="EMBL/GenBank/DDBJ databases">
        <authorList>
            <person name="Geng P."/>
            <person name="Wan X."/>
            <person name="Zhou G."/>
            <person name="Yuan Z."/>
            <person name="Hu X."/>
        </authorList>
    </citation>
    <scope>NUCLEOTIDE SEQUENCE [LARGE SCALE GENOMIC DNA]</scope>
    <source>
        <strain evidence="1 2">EFR-4</strain>
    </source>
</reference>
<dbReference type="RefSeq" id="WP_002026765.1">
    <property type="nucleotide sequence ID" value="NZ_CP064083.1"/>
</dbReference>
<dbReference type="AlphaFoldDB" id="A0A5M9GDD7"/>
<accession>A0A5M9GDD7</accession>
<dbReference type="EMBL" id="VXCE01000051">
    <property type="protein sequence ID" value="KAA8472453.1"/>
    <property type="molecule type" value="Genomic_DNA"/>
</dbReference>
<protein>
    <submittedName>
        <fullName evidence="1">Uncharacterized protein</fullName>
    </submittedName>
</protein>
<name>A0A5M9GDD7_9BACI</name>
<evidence type="ECO:0000313" key="2">
    <source>
        <dbReference type="Proteomes" id="UP000325411"/>
    </source>
</evidence>
<sequence length="111" mass="13220">MFELNFSKDFNYNHSGDYLYPVEYYQFRQSSTLNTFKIELLCFDESYAFHLISENELIPQKYRFVAINDWELNEEFGFELVDSKSKQAVLQRAIDMASAIAKKYCEKPVKQ</sequence>
<organism evidence="1 2">
    <name type="scientific">Bacillus paranthracis</name>
    <dbReference type="NCBI Taxonomy" id="2026186"/>
    <lineage>
        <taxon>Bacteria</taxon>
        <taxon>Bacillati</taxon>
        <taxon>Bacillota</taxon>
        <taxon>Bacilli</taxon>
        <taxon>Bacillales</taxon>
        <taxon>Bacillaceae</taxon>
        <taxon>Bacillus</taxon>
        <taxon>Bacillus cereus group</taxon>
    </lineage>
</organism>